<dbReference type="InterPro" id="IPR001138">
    <property type="entry name" value="Zn2Cys6_DnaBD"/>
</dbReference>
<dbReference type="GO" id="GO:0003677">
    <property type="term" value="F:DNA binding"/>
    <property type="evidence" value="ECO:0007669"/>
    <property type="project" value="UniProtKB-KW"/>
</dbReference>
<evidence type="ECO:0000256" key="1">
    <source>
        <dbReference type="ARBA" id="ARBA00004123"/>
    </source>
</evidence>
<accession>A0AB34KIL9</accession>
<feature type="compositionally biased region" description="Polar residues" evidence="8">
    <location>
        <begin position="70"/>
        <end position="111"/>
    </location>
</feature>
<dbReference type="Proteomes" id="UP000803884">
    <property type="component" value="Unassembled WGS sequence"/>
</dbReference>
<evidence type="ECO:0000256" key="5">
    <source>
        <dbReference type="ARBA" id="ARBA00023125"/>
    </source>
</evidence>
<proteinExistence type="predicted"/>
<dbReference type="SUPFAM" id="SSF57701">
    <property type="entry name" value="Zn2/Cys6 DNA-binding domain"/>
    <property type="match status" value="1"/>
</dbReference>
<dbReference type="PROSITE" id="PS00463">
    <property type="entry name" value="ZN2_CY6_FUNGAL_1"/>
    <property type="match status" value="1"/>
</dbReference>
<evidence type="ECO:0000256" key="4">
    <source>
        <dbReference type="ARBA" id="ARBA00023015"/>
    </source>
</evidence>
<keyword evidence="11" id="KW-1185">Reference proteome</keyword>
<dbReference type="GO" id="GO:0008270">
    <property type="term" value="F:zinc ion binding"/>
    <property type="evidence" value="ECO:0007669"/>
    <property type="project" value="InterPro"/>
</dbReference>
<dbReference type="EMBL" id="JAAQHG020000022">
    <property type="protein sequence ID" value="KAL1584933.1"/>
    <property type="molecule type" value="Genomic_DNA"/>
</dbReference>
<evidence type="ECO:0000256" key="2">
    <source>
        <dbReference type="ARBA" id="ARBA00022723"/>
    </source>
</evidence>
<gene>
    <name evidence="10" type="ORF">WHR41_06255</name>
</gene>
<dbReference type="InterPro" id="IPR050797">
    <property type="entry name" value="Carb_Metab_Trans_Reg"/>
</dbReference>
<keyword evidence="6" id="KW-0804">Transcription</keyword>
<dbReference type="GO" id="GO:0000981">
    <property type="term" value="F:DNA-binding transcription factor activity, RNA polymerase II-specific"/>
    <property type="evidence" value="ECO:0007669"/>
    <property type="project" value="InterPro"/>
</dbReference>
<evidence type="ECO:0000313" key="10">
    <source>
        <dbReference type="EMBL" id="KAL1584933.1"/>
    </source>
</evidence>
<dbReference type="Gene3D" id="4.10.240.10">
    <property type="entry name" value="Zn(2)-C6 fungal-type DNA-binding domain"/>
    <property type="match status" value="1"/>
</dbReference>
<keyword evidence="3" id="KW-0862">Zinc</keyword>
<reference evidence="10 11" key="1">
    <citation type="journal article" date="2020" name="Microbiol. Resour. Announc.">
        <title>Draft Genome Sequence of a Cladosporium Species Isolated from the Mesophotic Ascidian Didemnum maculosum.</title>
        <authorList>
            <person name="Gioti A."/>
            <person name="Siaperas R."/>
            <person name="Nikolaivits E."/>
            <person name="Le Goff G."/>
            <person name="Ouazzani J."/>
            <person name="Kotoulas G."/>
            <person name="Topakas E."/>
        </authorList>
    </citation>
    <scope>NUCLEOTIDE SEQUENCE [LARGE SCALE GENOMIC DNA]</scope>
    <source>
        <strain evidence="10 11">TM138-S3</strain>
    </source>
</reference>
<dbReference type="Pfam" id="PF04082">
    <property type="entry name" value="Fungal_trans"/>
    <property type="match status" value="1"/>
</dbReference>
<dbReference type="AlphaFoldDB" id="A0AB34KIL9"/>
<dbReference type="InterPro" id="IPR036864">
    <property type="entry name" value="Zn2-C6_fun-type_DNA-bd_sf"/>
</dbReference>
<feature type="region of interest" description="Disordered" evidence="8">
    <location>
        <begin position="48"/>
        <end position="130"/>
    </location>
</feature>
<evidence type="ECO:0000313" key="11">
    <source>
        <dbReference type="Proteomes" id="UP000803884"/>
    </source>
</evidence>
<dbReference type="SMART" id="SM00066">
    <property type="entry name" value="GAL4"/>
    <property type="match status" value="1"/>
</dbReference>
<dbReference type="PANTHER" id="PTHR31668:SF18">
    <property type="entry name" value="MALTOSE FERMENTATION REGULATORY PROTEIN MAL13-RELATED"/>
    <property type="match status" value="1"/>
</dbReference>
<dbReference type="GeneID" id="96007698"/>
<evidence type="ECO:0000256" key="3">
    <source>
        <dbReference type="ARBA" id="ARBA00022833"/>
    </source>
</evidence>
<comment type="subcellular location">
    <subcellularLocation>
        <location evidence="1">Nucleus</location>
    </subcellularLocation>
</comment>
<dbReference type="CDD" id="cd00067">
    <property type="entry name" value="GAL4"/>
    <property type="match status" value="1"/>
</dbReference>
<keyword evidence="5" id="KW-0238">DNA-binding</keyword>
<comment type="caution">
    <text evidence="10">The sequence shown here is derived from an EMBL/GenBank/DDBJ whole genome shotgun (WGS) entry which is preliminary data.</text>
</comment>
<dbReference type="InterPro" id="IPR007219">
    <property type="entry name" value="XnlR_reg_dom"/>
</dbReference>
<name>A0AB34KIL9_9PEZI</name>
<evidence type="ECO:0000256" key="8">
    <source>
        <dbReference type="SAM" id="MobiDB-lite"/>
    </source>
</evidence>
<dbReference type="GO" id="GO:0005634">
    <property type="term" value="C:nucleus"/>
    <property type="evidence" value="ECO:0007669"/>
    <property type="project" value="UniProtKB-SubCell"/>
</dbReference>
<dbReference type="Pfam" id="PF00172">
    <property type="entry name" value="Zn_clus"/>
    <property type="match status" value="1"/>
</dbReference>
<keyword evidence="2" id="KW-0479">Metal-binding</keyword>
<dbReference type="GO" id="GO:0006351">
    <property type="term" value="P:DNA-templated transcription"/>
    <property type="evidence" value="ECO:0007669"/>
    <property type="project" value="InterPro"/>
</dbReference>
<dbReference type="PANTHER" id="PTHR31668">
    <property type="entry name" value="GLUCOSE TRANSPORT TRANSCRIPTION REGULATOR RGT1-RELATED-RELATED"/>
    <property type="match status" value="1"/>
</dbReference>
<keyword evidence="4" id="KW-0805">Transcription regulation</keyword>
<protein>
    <recommendedName>
        <fullName evidence="9">Zn(2)-C6 fungal-type domain-containing protein</fullName>
    </recommendedName>
</protein>
<organism evidence="10 11">
    <name type="scientific">Cladosporium halotolerans</name>
    <dbReference type="NCBI Taxonomy" id="1052096"/>
    <lineage>
        <taxon>Eukaryota</taxon>
        <taxon>Fungi</taxon>
        <taxon>Dikarya</taxon>
        <taxon>Ascomycota</taxon>
        <taxon>Pezizomycotina</taxon>
        <taxon>Dothideomycetes</taxon>
        <taxon>Dothideomycetidae</taxon>
        <taxon>Cladosporiales</taxon>
        <taxon>Cladosporiaceae</taxon>
        <taxon>Cladosporium</taxon>
    </lineage>
</organism>
<dbReference type="CDD" id="cd12148">
    <property type="entry name" value="fungal_TF_MHR"/>
    <property type="match status" value="1"/>
</dbReference>
<sequence length="606" mass="67325">MERTAEGRRSTVFPCDACRRRKVRCNYARPCDRCQSYNLVCTFDSVRKKRGPKKGQGAVVEQLRAESRKASASQSLPPDEVATNQFDTAQGSSPQQDSRSQAGSTFTNYAGPTSMAAPTPVSDGHTQPSVINPELVEDDYLTFDEFAQNILGSSSQDEFGVYRNEAYSTSSPAQLQNLLSNVDSITIPSTPLTTSFEVTSITEHGINLFFSHIYPIYPILDEKAIRSSLVTPSEIDPANTCMLFAMCAMSLVHVESWPNMSSEQRAVHSRKYIRQCQQIRMQVDFIEEASFADMVCSLFIAVTYFELKSRKASWFYVREAITLAHALGLHLLAPDLPSGDVKRLREQRAYAILFITERGACVLDNFPVTILSPPSLLRDALPGEDPAVSLGLSSLHHLFSLLDFDFVRLWNDLASMSSIDQGFPQLSRLQQHLRQDLGIHGISDIQRADVLITQQWLRLVFWQAALRLGLISSSSADPAFTYHYPIEIASSLCAIVKSLPPVAIQVHGLGIFEKQFEIAYSLLDALTLSGASRPADHYETLRYLLLSLSASPNSRQIYVRTLEKKMGGGPEGTAEQQKYRHLAGVQLLRDDGSIRQPSRRASIANG</sequence>
<evidence type="ECO:0000259" key="9">
    <source>
        <dbReference type="PROSITE" id="PS50048"/>
    </source>
</evidence>
<evidence type="ECO:0000256" key="7">
    <source>
        <dbReference type="ARBA" id="ARBA00023242"/>
    </source>
</evidence>
<dbReference type="RefSeq" id="XP_069228039.1">
    <property type="nucleotide sequence ID" value="XM_069374860.1"/>
</dbReference>
<feature type="domain" description="Zn(2)-C6 fungal-type" evidence="9">
    <location>
        <begin position="14"/>
        <end position="43"/>
    </location>
</feature>
<dbReference type="PROSITE" id="PS50048">
    <property type="entry name" value="ZN2_CY6_FUNGAL_2"/>
    <property type="match status" value="1"/>
</dbReference>
<keyword evidence="7" id="KW-0539">Nucleus</keyword>
<evidence type="ECO:0000256" key="6">
    <source>
        <dbReference type="ARBA" id="ARBA00023163"/>
    </source>
</evidence>